<dbReference type="AlphaFoldDB" id="A0A6J6H871"/>
<dbReference type="GO" id="GO:0006629">
    <property type="term" value="P:lipid metabolic process"/>
    <property type="evidence" value="ECO:0007669"/>
    <property type="project" value="InterPro"/>
</dbReference>
<dbReference type="PANTHER" id="PTHR46211">
    <property type="entry name" value="GLYCEROPHOSPHORYL DIESTER PHOSPHODIESTERASE"/>
    <property type="match status" value="1"/>
</dbReference>
<dbReference type="InterPro" id="IPR017946">
    <property type="entry name" value="PLC-like_Pdiesterase_TIM-brl"/>
</dbReference>
<evidence type="ECO:0000313" key="5">
    <source>
        <dbReference type="EMBL" id="CAB4766833.1"/>
    </source>
</evidence>
<dbReference type="InterPro" id="IPR030395">
    <property type="entry name" value="GP_PDE_dom"/>
</dbReference>
<dbReference type="EMBL" id="CAEZUK010000239">
    <property type="protein sequence ID" value="CAB4609226.1"/>
    <property type="molecule type" value="Genomic_DNA"/>
</dbReference>
<dbReference type="SUPFAM" id="SSF51695">
    <property type="entry name" value="PLC-like phosphodiesterases"/>
    <property type="match status" value="1"/>
</dbReference>
<accession>A0A6J6H871</accession>
<evidence type="ECO:0000256" key="1">
    <source>
        <dbReference type="SAM" id="MobiDB-lite"/>
    </source>
</evidence>
<evidence type="ECO:0000313" key="7">
    <source>
        <dbReference type="EMBL" id="CAB5115169.1"/>
    </source>
</evidence>
<dbReference type="EMBL" id="CAFBQJ010000145">
    <property type="protein sequence ID" value="CAB5050728.1"/>
    <property type="molecule type" value="Genomic_DNA"/>
</dbReference>
<evidence type="ECO:0000313" key="3">
    <source>
        <dbReference type="EMBL" id="CAB4538879.1"/>
    </source>
</evidence>
<dbReference type="Gene3D" id="3.20.20.190">
    <property type="entry name" value="Phosphatidylinositol (PI) phosphodiesterase"/>
    <property type="match status" value="1"/>
</dbReference>
<dbReference type="EMBL" id="CAFBRX010000026">
    <property type="protein sequence ID" value="CAB5115169.1"/>
    <property type="molecule type" value="Genomic_DNA"/>
</dbReference>
<feature type="region of interest" description="Disordered" evidence="1">
    <location>
        <begin position="25"/>
        <end position="49"/>
    </location>
</feature>
<dbReference type="PROSITE" id="PS51257">
    <property type="entry name" value="PROKAR_LIPOPROTEIN"/>
    <property type="match status" value="1"/>
</dbReference>
<dbReference type="EMBL" id="CAEZSL010000043">
    <property type="protein sequence ID" value="CAB4538879.1"/>
    <property type="molecule type" value="Genomic_DNA"/>
</dbReference>
<dbReference type="PROSITE" id="PS51704">
    <property type="entry name" value="GP_PDE"/>
    <property type="match status" value="1"/>
</dbReference>
<protein>
    <submittedName>
        <fullName evidence="4">Unannotated protein</fullName>
    </submittedName>
</protein>
<sequence length="357" mass="38057">MNKLSITKYISVALMLASTTALVSCGSDDSSSPSSGADTTAPGTQAPTTEVPVTQAPITLPPLPTPAASTVTGLLALGRPIVLAHASGEMTHPHSSLFGFSEAARMGVDVLDMDVQLTSDGVLVIHHDLNTGKTANEDLVLLEHTYDELHALDSAYWFTANCTCTDQPEADYIYRGVRTGAKPAPAGYVAEDFAINSLEALMQLYPDYVLNIEIKDEGDAAKASADALMALLTKYDAFERVVVASFDDTVVDYFHEKQPNVAMSPGQTAMVSFFLGGVSLPDWLYIVQIPPTYEGLTLFTPEYVARAKSEGIVTWVWPNGGETLELYRELLAIGADGINAASPPQAMTALNEFLGAS</sequence>
<reference evidence="4" key="1">
    <citation type="submission" date="2020-05" db="EMBL/GenBank/DDBJ databases">
        <authorList>
            <person name="Chiriac C."/>
            <person name="Salcher M."/>
            <person name="Ghai R."/>
            <person name="Kavagutti S V."/>
        </authorList>
    </citation>
    <scope>NUCLEOTIDE SEQUENCE</scope>
</reference>
<feature type="compositionally biased region" description="Low complexity" evidence="1">
    <location>
        <begin position="26"/>
        <end position="42"/>
    </location>
</feature>
<evidence type="ECO:0000259" key="2">
    <source>
        <dbReference type="PROSITE" id="PS51704"/>
    </source>
</evidence>
<dbReference type="Pfam" id="PF03009">
    <property type="entry name" value="GDPD"/>
    <property type="match status" value="1"/>
</dbReference>
<gene>
    <name evidence="3" type="ORF">UFOPK1421_00527</name>
    <name evidence="4" type="ORF">UFOPK1820_01241</name>
    <name evidence="5" type="ORF">UFOPK2921_00019</name>
    <name evidence="6" type="ORF">UFOPK4275_00849</name>
    <name evidence="7" type="ORF">UFOPK4422_00404</name>
</gene>
<proteinExistence type="predicted"/>
<dbReference type="EMBL" id="CAEZZV010000001">
    <property type="protein sequence ID" value="CAB4766833.1"/>
    <property type="molecule type" value="Genomic_DNA"/>
</dbReference>
<name>A0A6J6H871_9ZZZZ</name>
<dbReference type="GO" id="GO:0008081">
    <property type="term" value="F:phosphoric diester hydrolase activity"/>
    <property type="evidence" value="ECO:0007669"/>
    <property type="project" value="InterPro"/>
</dbReference>
<evidence type="ECO:0000313" key="4">
    <source>
        <dbReference type="EMBL" id="CAB4609226.1"/>
    </source>
</evidence>
<organism evidence="4">
    <name type="scientific">freshwater metagenome</name>
    <dbReference type="NCBI Taxonomy" id="449393"/>
    <lineage>
        <taxon>unclassified sequences</taxon>
        <taxon>metagenomes</taxon>
        <taxon>ecological metagenomes</taxon>
    </lineage>
</organism>
<dbReference type="PANTHER" id="PTHR46211:SF14">
    <property type="entry name" value="GLYCEROPHOSPHODIESTER PHOSPHODIESTERASE"/>
    <property type="match status" value="1"/>
</dbReference>
<evidence type="ECO:0000313" key="6">
    <source>
        <dbReference type="EMBL" id="CAB5050728.1"/>
    </source>
</evidence>
<feature type="domain" description="GP-PDE" evidence="2">
    <location>
        <begin position="80"/>
        <end position="350"/>
    </location>
</feature>